<comment type="caution">
    <text evidence="2">The sequence shown here is derived from an EMBL/GenBank/DDBJ whole genome shotgun (WGS) entry which is preliminary data.</text>
</comment>
<proteinExistence type="predicted"/>
<gene>
    <name evidence="2" type="ORF">PMAYCL1PPCAC_26785</name>
</gene>
<protein>
    <submittedName>
        <fullName evidence="2">Uncharacterized protein</fullName>
    </submittedName>
</protein>
<feature type="region of interest" description="Disordered" evidence="1">
    <location>
        <begin position="1"/>
        <end position="95"/>
    </location>
</feature>
<dbReference type="EMBL" id="BTRK01000006">
    <property type="protein sequence ID" value="GMR56590.1"/>
    <property type="molecule type" value="Genomic_DNA"/>
</dbReference>
<feature type="compositionally biased region" description="Basic and acidic residues" evidence="1">
    <location>
        <begin position="210"/>
        <end position="219"/>
    </location>
</feature>
<keyword evidence="3" id="KW-1185">Reference proteome</keyword>
<feature type="non-terminal residue" evidence="2">
    <location>
        <position position="1"/>
    </location>
</feature>
<evidence type="ECO:0000313" key="3">
    <source>
        <dbReference type="Proteomes" id="UP001328107"/>
    </source>
</evidence>
<evidence type="ECO:0000313" key="2">
    <source>
        <dbReference type="EMBL" id="GMR56590.1"/>
    </source>
</evidence>
<name>A0AAN5D6L1_9BILA</name>
<reference evidence="3" key="1">
    <citation type="submission" date="2022-10" db="EMBL/GenBank/DDBJ databases">
        <title>Genome assembly of Pristionchus species.</title>
        <authorList>
            <person name="Yoshida K."/>
            <person name="Sommer R.J."/>
        </authorList>
    </citation>
    <scope>NUCLEOTIDE SEQUENCE [LARGE SCALE GENOMIC DNA]</scope>
    <source>
        <strain evidence="3">RS5460</strain>
    </source>
</reference>
<feature type="compositionally biased region" description="Basic and acidic residues" evidence="1">
    <location>
        <begin position="21"/>
        <end position="30"/>
    </location>
</feature>
<feature type="non-terminal residue" evidence="2">
    <location>
        <position position="290"/>
    </location>
</feature>
<feature type="compositionally biased region" description="Acidic residues" evidence="1">
    <location>
        <begin position="189"/>
        <end position="198"/>
    </location>
</feature>
<organism evidence="2 3">
    <name type="scientific">Pristionchus mayeri</name>
    <dbReference type="NCBI Taxonomy" id="1317129"/>
    <lineage>
        <taxon>Eukaryota</taxon>
        <taxon>Metazoa</taxon>
        <taxon>Ecdysozoa</taxon>
        <taxon>Nematoda</taxon>
        <taxon>Chromadorea</taxon>
        <taxon>Rhabditida</taxon>
        <taxon>Rhabditina</taxon>
        <taxon>Diplogasteromorpha</taxon>
        <taxon>Diplogasteroidea</taxon>
        <taxon>Neodiplogasteridae</taxon>
        <taxon>Pristionchus</taxon>
    </lineage>
</organism>
<dbReference type="AlphaFoldDB" id="A0AAN5D6L1"/>
<evidence type="ECO:0000256" key="1">
    <source>
        <dbReference type="SAM" id="MobiDB-lite"/>
    </source>
</evidence>
<sequence length="290" mass="30539">PPFVAPPTEDDQEVAAFGEPLGHDVDDRLASLKLPSRSRSPSPAPTSNGVHSDEKENDCDVPPPLKMETTLKDSSLFSPAPPAVEETSSTPPPVAGIESFLEREAIREGDLPVHSIGLATPVASREPSPCPEKGGNEKCVGLATPVVSREASPCPETSGKEAPPSGLERPESPPRQEPVVDQAPPSESIDNEEDDDFGDFGFAPPPAPPRVDHAVRRDLSTVTEEDSDWAAFQTSSAPVSGKKESVSVDDSDDWAAFESAAPAAERQPSVVDDDDDWATDFASAPPPPAA</sequence>
<accession>A0AAN5D6L1</accession>
<feature type="region of interest" description="Disordered" evidence="1">
    <location>
        <begin position="118"/>
        <end position="290"/>
    </location>
</feature>
<dbReference type="Proteomes" id="UP001328107">
    <property type="component" value="Unassembled WGS sequence"/>
</dbReference>
<feature type="compositionally biased region" description="Low complexity" evidence="1">
    <location>
        <begin position="31"/>
        <end position="41"/>
    </location>
</feature>